<name>A0AAQ3U236_PASNO</name>
<dbReference type="Proteomes" id="UP001341281">
    <property type="component" value="Chromosome 07"/>
</dbReference>
<dbReference type="AlphaFoldDB" id="A0AAQ3U236"/>
<feature type="compositionally biased region" description="Basic residues" evidence="1">
    <location>
        <begin position="19"/>
        <end position="31"/>
    </location>
</feature>
<gene>
    <name evidence="2" type="ORF">U9M48_030979</name>
</gene>
<evidence type="ECO:0000256" key="1">
    <source>
        <dbReference type="SAM" id="MobiDB-lite"/>
    </source>
</evidence>
<proteinExistence type="predicted"/>
<sequence length="248" mass="27666">MQNARTGPTRLRAVSQPAWKRRRRRPAVARRRAPDSPCAAAAAAARQHGSDSPRAAADEPWVTDRAAGGWVATPSPRSTRRPAVEPTSLPTHMRWPLAMWVLRSILRPPRRRSAVGALILFSPLGQTCLFPSSRPSLQKLLPGSPTGKSVEESTYCSLHILKSLQHEIVLLMLEDYRGFKAQCSVSLNRAALQQNAFRHGIQLVATVHQFLNPPSPNVSEYVEAFFQTFKNAQPRRHEPRRAPCLPIR</sequence>
<evidence type="ECO:0000313" key="2">
    <source>
        <dbReference type="EMBL" id="WVZ83883.1"/>
    </source>
</evidence>
<protein>
    <submittedName>
        <fullName evidence="2">Uncharacterized protein</fullName>
    </submittedName>
</protein>
<evidence type="ECO:0000313" key="3">
    <source>
        <dbReference type="Proteomes" id="UP001341281"/>
    </source>
</evidence>
<dbReference type="EMBL" id="CP144751">
    <property type="protein sequence ID" value="WVZ83883.1"/>
    <property type="molecule type" value="Genomic_DNA"/>
</dbReference>
<keyword evidence="3" id="KW-1185">Reference proteome</keyword>
<reference evidence="2 3" key="1">
    <citation type="submission" date="2024-02" db="EMBL/GenBank/DDBJ databases">
        <title>High-quality chromosome-scale genome assembly of Pensacola bahiagrass (Paspalum notatum Flugge var. saurae).</title>
        <authorList>
            <person name="Vega J.M."/>
            <person name="Podio M."/>
            <person name="Orjuela J."/>
            <person name="Siena L.A."/>
            <person name="Pessino S.C."/>
            <person name="Combes M.C."/>
            <person name="Mariac C."/>
            <person name="Albertini E."/>
            <person name="Pupilli F."/>
            <person name="Ortiz J.P.A."/>
            <person name="Leblanc O."/>
        </authorList>
    </citation>
    <scope>NUCLEOTIDE SEQUENCE [LARGE SCALE GENOMIC DNA]</scope>
    <source>
        <strain evidence="2">R1</strain>
        <tissue evidence="2">Leaf</tissue>
    </source>
</reference>
<feature type="compositionally biased region" description="Low complexity" evidence="1">
    <location>
        <begin position="35"/>
        <end position="46"/>
    </location>
</feature>
<feature type="region of interest" description="Disordered" evidence="1">
    <location>
        <begin position="1"/>
        <end position="59"/>
    </location>
</feature>
<accession>A0AAQ3U236</accession>
<feature type="region of interest" description="Disordered" evidence="1">
    <location>
        <begin position="68"/>
        <end position="87"/>
    </location>
</feature>
<organism evidence="2 3">
    <name type="scientific">Paspalum notatum var. saurae</name>
    <dbReference type="NCBI Taxonomy" id="547442"/>
    <lineage>
        <taxon>Eukaryota</taxon>
        <taxon>Viridiplantae</taxon>
        <taxon>Streptophyta</taxon>
        <taxon>Embryophyta</taxon>
        <taxon>Tracheophyta</taxon>
        <taxon>Spermatophyta</taxon>
        <taxon>Magnoliopsida</taxon>
        <taxon>Liliopsida</taxon>
        <taxon>Poales</taxon>
        <taxon>Poaceae</taxon>
        <taxon>PACMAD clade</taxon>
        <taxon>Panicoideae</taxon>
        <taxon>Andropogonodae</taxon>
        <taxon>Paspaleae</taxon>
        <taxon>Paspalinae</taxon>
        <taxon>Paspalum</taxon>
    </lineage>
</organism>